<feature type="compositionally biased region" description="Polar residues" evidence="1">
    <location>
        <begin position="64"/>
        <end position="73"/>
    </location>
</feature>
<evidence type="ECO:0000313" key="2">
    <source>
        <dbReference type="EMBL" id="VFK22453.1"/>
    </source>
</evidence>
<gene>
    <name evidence="2" type="ORF">BECKLPF1236B_GA0070989_13103</name>
</gene>
<proteinExistence type="predicted"/>
<dbReference type="EMBL" id="CAADFK010000310">
    <property type="protein sequence ID" value="VFK22453.1"/>
    <property type="molecule type" value="Genomic_DNA"/>
</dbReference>
<evidence type="ECO:0000256" key="1">
    <source>
        <dbReference type="SAM" id="MobiDB-lite"/>
    </source>
</evidence>
<feature type="region of interest" description="Disordered" evidence="1">
    <location>
        <begin position="38"/>
        <end position="114"/>
    </location>
</feature>
<name>A0A450WZM3_9GAMM</name>
<dbReference type="AlphaFoldDB" id="A0A450WZM3"/>
<reference evidence="2" key="1">
    <citation type="submission" date="2019-02" db="EMBL/GenBank/DDBJ databases">
        <authorList>
            <person name="Gruber-Vodicka R. H."/>
            <person name="Seah K. B. B."/>
        </authorList>
    </citation>
    <scope>NUCLEOTIDE SEQUENCE</scope>
    <source>
        <strain evidence="2">BECK_S313</strain>
    </source>
</reference>
<accession>A0A450WZM3</accession>
<organism evidence="2">
    <name type="scientific">Candidatus Kentrum sp. LPFa</name>
    <dbReference type="NCBI Taxonomy" id="2126335"/>
    <lineage>
        <taxon>Bacteria</taxon>
        <taxon>Pseudomonadati</taxon>
        <taxon>Pseudomonadota</taxon>
        <taxon>Gammaproteobacteria</taxon>
        <taxon>Candidatus Kentrum</taxon>
    </lineage>
</organism>
<sequence>MYRIRAIRLNQCPKEAKETGRVHFSGIHPLLREDQAGLLQGQTPHRPKEIRRGPQGLRRMGKQGATQTHQGRNATPRASAGKRPPELLRHHGQRNPVQQFTYRKKKNSEKPGLVIRAYPPSILARSASVSRRHRRLSHKRCGQSATRCERLA</sequence>
<protein>
    <submittedName>
        <fullName evidence="2">Uncharacterized protein</fullName>
    </submittedName>
</protein>